<feature type="compositionally biased region" description="Basic and acidic residues" evidence="9">
    <location>
        <begin position="410"/>
        <end position="424"/>
    </location>
</feature>
<dbReference type="GO" id="GO:0005783">
    <property type="term" value="C:endoplasmic reticulum"/>
    <property type="evidence" value="ECO:0007669"/>
    <property type="project" value="InterPro"/>
</dbReference>
<feature type="region of interest" description="Disordered" evidence="9">
    <location>
        <begin position="404"/>
        <end position="424"/>
    </location>
</feature>
<evidence type="ECO:0000256" key="7">
    <source>
        <dbReference type="ARBA" id="ARBA00022927"/>
    </source>
</evidence>
<keyword evidence="12" id="KW-1185">Reference proteome</keyword>
<feature type="chain" id="PRO_5007892681" description="Nucleotide exchange factor SIL1" evidence="10">
    <location>
        <begin position="35"/>
        <end position="479"/>
    </location>
</feature>
<proteinExistence type="inferred from homology"/>
<name>A0A167TUM2_9HYPO</name>
<keyword evidence="7" id="KW-0653">Protein transport</keyword>
<evidence type="ECO:0000313" key="12">
    <source>
        <dbReference type="Proteomes" id="UP000076874"/>
    </source>
</evidence>
<comment type="caution">
    <text evidence="11">The sequence shown here is derived from an EMBL/GenBank/DDBJ whole genome shotgun (WGS) entry which is preliminary data.</text>
</comment>
<keyword evidence="6" id="KW-0256">Endoplasmic reticulum</keyword>
<evidence type="ECO:0000256" key="2">
    <source>
        <dbReference type="ARBA" id="ARBA00011799"/>
    </source>
</evidence>
<comment type="similarity">
    <text evidence="1">Belongs to the SIL1 family.</text>
</comment>
<evidence type="ECO:0000256" key="9">
    <source>
        <dbReference type="SAM" id="MobiDB-lite"/>
    </source>
</evidence>
<dbReference type="OrthoDB" id="448649at2759"/>
<keyword evidence="4" id="KW-0813">Transport</keyword>
<organism evidence="11 12">
    <name type="scientific">Niveomyces insectorum RCEF 264</name>
    <dbReference type="NCBI Taxonomy" id="1081102"/>
    <lineage>
        <taxon>Eukaryota</taxon>
        <taxon>Fungi</taxon>
        <taxon>Dikarya</taxon>
        <taxon>Ascomycota</taxon>
        <taxon>Pezizomycotina</taxon>
        <taxon>Sordariomycetes</taxon>
        <taxon>Hypocreomycetidae</taxon>
        <taxon>Hypocreales</taxon>
        <taxon>Cordycipitaceae</taxon>
        <taxon>Niveomyces</taxon>
    </lineage>
</organism>
<evidence type="ECO:0000256" key="6">
    <source>
        <dbReference type="ARBA" id="ARBA00022824"/>
    </source>
</evidence>
<comment type="subunit">
    <text evidence="2">Interacts with KAR2.</text>
</comment>
<evidence type="ECO:0000256" key="4">
    <source>
        <dbReference type="ARBA" id="ARBA00022448"/>
    </source>
</evidence>
<evidence type="ECO:0000256" key="3">
    <source>
        <dbReference type="ARBA" id="ARBA00015352"/>
    </source>
</evidence>
<sequence>MVRLNWGSRARRPAGKRLVLLLAMLCLFAVAVRATSASSPKPRGQQQASDTDLICPTDNASDCYPRVFQATNEFQPVREDQDLPPGLHVRLNIWTGEKEAKLHNESDDDPATFAALEGLPVDKSVVLVDRPVAPEQDPKPDAGTRPKGAPAYDPVGLVKEPGRGGGGSSSSGNSGEGHAFYDAVAVIKAVDVAVAAGQAGSEDASVVSDAAERARFATALEQLDEFAHDIYYGVKLMEDEAATQSLLCLMSGTDAVITAQQAAAVVAAALQNNPTALRAVERTWDQHKAAVCPMRGATLGETVFGSYGLMPPDGNDDDDDNTQTRQPHAAWVRSRLLAVNGLLKSETILRDFLASEGLTQVLQVLVEQTGSEYEAARARAAHLVLDNFLDASMGADLSLWNDESGPTLEGETKEPADNNRRSLDCKAGPVHAGCWSYHARRWAEAHEDDETHWSGELWRRLQDRIRGGPPREAVGHDEL</sequence>
<feature type="region of interest" description="Disordered" evidence="9">
    <location>
        <begin position="131"/>
        <end position="175"/>
    </location>
</feature>
<feature type="signal peptide" evidence="10">
    <location>
        <begin position="1"/>
        <end position="34"/>
    </location>
</feature>
<dbReference type="EMBL" id="AZHD01000008">
    <property type="protein sequence ID" value="OAA60963.1"/>
    <property type="molecule type" value="Genomic_DNA"/>
</dbReference>
<dbReference type="GO" id="GO:0000774">
    <property type="term" value="F:adenyl-nucleotide exchange factor activity"/>
    <property type="evidence" value="ECO:0007669"/>
    <property type="project" value="InterPro"/>
</dbReference>
<evidence type="ECO:0000256" key="10">
    <source>
        <dbReference type="SAM" id="SignalP"/>
    </source>
</evidence>
<dbReference type="InterPro" id="IPR031884">
    <property type="entry name" value="Sil1_fungi"/>
</dbReference>
<accession>A0A167TUM2</accession>
<gene>
    <name evidence="11" type="ORF">SPI_04987</name>
</gene>
<reference evidence="11 12" key="1">
    <citation type="journal article" date="2016" name="Genome Biol. Evol.">
        <title>Divergent and convergent evolution of fungal pathogenicity.</title>
        <authorList>
            <person name="Shang Y."/>
            <person name="Xiao G."/>
            <person name="Zheng P."/>
            <person name="Cen K."/>
            <person name="Zhan S."/>
            <person name="Wang C."/>
        </authorList>
    </citation>
    <scope>NUCLEOTIDE SEQUENCE [LARGE SCALE GENOMIC DNA]</scope>
    <source>
        <strain evidence="11 12">RCEF 264</strain>
    </source>
</reference>
<evidence type="ECO:0000256" key="1">
    <source>
        <dbReference type="ARBA" id="ARBA00010588"/>
    </source>
</evidence>
<keyword evidence="5 10" id="KW-0732">Signal</keyword>
<dbReference type="STRING" id="1081102.A0A167TUM2"/>
<dbReference type="Gene3D" id="1.25.10.10">
    <property type="entry name" value="Leucine-rich Repeat Variant"/>
    <property type="match status" value="1"/>
</dbReference>
<dbReference type="AlphaFoldDB" id="A0A167TUM2"/>
<keyword evidence="8" id="KW-0811">Translocation</keyword>
<protein>
    <recommendedName>
        <fullName evidence="3">Nucleotide exchange factor SIL1</fullName>
    </recommendedName>
</protein>
<evidence type="ECO:0000256" key="8">
    <source>
        <dbReference type="ARBA" id="ARBA00023010"/>
    </source>
</evidence>
<dbReference type="InterPro" id="IPR011989">
    <property type="entry name" value="ARM-like"/>
</dbReference>
<evidence type="ECO:0000256" key="5">
    <source>
        <dbReference type="ARBA" id="ARBA00022729"/>
    </source>
</evidence>
<dbReference type="GO" id="GO:0015031">
    <property type="term" value="P:protein transport"/>
    <property type="evidence" value="ECO:0007669"/>
    <property type="project" value="UniProtKB-KW"/>
</dbReference>
<evidence type="ECO:0000313" key="11">
    <source>
        <dbReference type="EMBL" id="OAA60963.1"/>
    </source>
</evidence>
<dbReference type="Pfam" id="PF16782">
    <property type="entry name" value="SIL1"/>
    <property type="match status" value="1"/>
</dbReference>
<dbReference type="Proteomes" id="UP000076874">
    <property type="component" value="Unassembled WGS sequence"/>
</dbReference>